<keyword evidence="4 7" id="KW-0500">Molybdenum</keyword>
<dbReference type="Proteomes" id="UP000479756">
    <property type="component" value="Unassembled WGS sequence"/>
</dbReference>
<comment type="catalytic activity">
    <reaction evidence="6">
        <text>adenylyl-molybdopterin + molybdate = Mo-molybdopterin + AMP + H(+)</text>
        <dbReference type="Rhea" id="RHEA:35047"/>
        <dbReference type="ChEBI" id="CHEBI:15378"/>
        <dbReference type="ChEBI" id="CHEBI:36264"/>
        <dbReference type="ChEBI" id="CHEBI:62727"/>
        <dbReference type="ChEBI" id="CHEBI:71302"/>
        <dbReference type="ChEBI" id="CHEBI:456215"/>
        <dbReference type="EC" id="2.10.1.1"/>
    </reaction>
</comment>
<evidence type="ECO:0000256" key="5">
    <source>
        <dbReference type="ARBA" id="ARBA00023150"/>
    </source>
</evidence>
<dbReference type="PANTHER" id="PTHR10192">
    <property type="entry name" value="MOLYBDOPTERIN BIOSYNTHESIS PROTEIN"/>
    <property type="match status" value="1"/>
</dbReference>
<evidence type="ECO:0000256" key="4">
    <source>
        <dbReference type="ARBA" id="ARBA00022505"/>
    </source>
</evidence>
<evidence type="ECO:0000313" key="10">
    <source>
        <dbReference type="Proteomes" id="UP000479756"/>
    </source>
</evidence>
<dbReference type="RefSeq" id="WP_163472365.1">
    <property type="nucleotide sequence ID" value="NZ_JAAGWZ010000001.1"/>
</dbReference>
<evidence type="ECO:0000256" key="3">
    <source>
        <dbReference type="ARBA" id="ARBA00010763"/>
    </source>
</evidence>
<dbReference type="GO" id="GO:0061599">
    <property type="term" value="F:molybdopterin molybdotransferase activity"/>
    <property type="evidence" value="ECO:0007669"/>
    <property type="project" value="UniProtKB-UniRule"/>
</dbReference>
<dbReference type="Gene3D" id="2.170.190.11">
    <property type="entry name" value="Molybdopterin biosynthesis moea protein, domain 3"/>
    <property type="match status" value="1"/>
</dbReference>
<keyword evidence="7" id="KW-0460">Magnesium</keyword>
<dbReference type="Pfam" id="PF03453">
    <property type="entry name" value="MoeA_N"/>
    <property type="match status" value="1"/>
</dbReference>
<dbReference type="Pfam" id="PF00994">
    <property type="entry name" value="MoCF_biosynth"/>
    <property type="match status" value="1"/>
</dbReference>
<dbReference type="InterPro" id="IPR036688">
    <property type="entry name" value="MoeA_C_domain_IV_sf"/>
</dbReference>
<reference evidence="9 10" key="1">
    <citation type="journal article" date="2014" name="Int. J. Syst. Evol. Microbiol.">
        <title>Description of Galbitalea soli gen. nov., sp. nov., and Frondihabitans sucicola sp. nov.</title>
        <authorList>
            <person name="Kim S.J."/>
            <person name="Lim J.M."/>
            <person name="Ahn J.H."/>
            <person name="Weon H.Y."/>
            <person name="Hamada M."/>
            <person name="Suzuki K."/>
            <person name="Ahn T.Y."/>
            <person name="Kwon S.W."/>
        </authorList>
    </citation>
    <scope>NUCLEOTIDE SEQUENCE [LARGE SCALE GENOMIC DNA]</scope>
    <source>
        <strain evidence="9 10">NBRC 108727</strain>
    </source>
</reference>
<keyword evidence="5 7" id="KW-0501">Molybdenum cofactor biosynthesis</keyword>
<evidence type="ECO:0000256" key="2">
    <source>
        <dbReference type="ARBA" id="ARBA00005046"/>
    </source>
</evidence>
<dbReference type="NCBIfam" id="NF045515">
    <property type="entry name" value="Glp_gephyrin"/>
    <property type="match status" value="1"/>
</dbReference>
<dbReference type="PANTHER" id="PTHR10192:SF5">
    <property type="entry name" value="GEPHYRIN"/>
    <property type="match status" value="1"/>
</dbReference>
<evidence type="ECO:0000256" key="1">
    <source>
        <dbReference type="ARBA" id="ARBA00002901"/>
    </source>
</evidence>
<gene>
    <name evidence="9" type="ORF">G3T37_05220</name>
</gene>
<dbReference type="GO" id="GO:0006777">
    <property type="term" value="P:Mo-molybdopterin cofactor biosynthetic process"/>
    <property type="evidence" value="ECO:0007669"/>
    <property type="project" value="UniProtKB-UniRule"/>
</dbReference>
<dbReference type="SUPFAM" id="SSF63867">
    <property type="entry name" value="MoeA C-terminal domain-like"/>
    <property type="match status" value="1"/>
</dbReference>
<dbReference type="SUPFAM" id="SSF63882">
    <property type="entry name" value="MoeA N-terminal region -like"/>
    <property type="match status" value="1"/>
</dbReference>
<comment type="caution">
    <text evidence="9">The sequence shown here is derived from an EMBL/GenBank/DDBJ whole genome shotgun (WGS) entry which is preliminary data.</text>
</comment>
<organism evidence="9 10">
    <name type="scientific">Galbitalea soli</name>
    <dbReference type="NCBI Taxonomy" id="1268042"/>
    <lineage>
        <taxon>Bacteria</taxon>
        <taxon>Bacillati</taxon>
        <taxon>Actinomycetota</taxon>
        <taxon>Actinomycetes</taxon>
        <taxon>Micrococcales</taxon>
        <taxon>Microbacteriaceae</taxon>
        <taxon>Galbitalea</taxon>
    </lineage>
</organism>
<dbReference type="InterPro" id="IPR005110">
    <property type="entry name" value="MoeA_linker/N"/>
</dbReference>
<keyword evidence="10" id="KW-1185">Reference proteome</keyword>
<feature type="domain" description="MoaB/Mog" evidence="8">
    <location>
        <begin position="187"/>
        <end position="329"/>
    </location>
</feature>
<dbReference type="EMBL" id="JAAGWZ010000001">
    <property type="protein sequence ID" value="NEM90751.1"/>
    <property type="molecule type" value="Genomic_DNA"/>
</dbReference>
<evidence type="ECO:0000256" key="6">
    <source>
        <dbReference type="ARBA" id="ARBA00047317"/>
    </source>
</evidence>
<dbReference type="InterPro" id="IPR001453">
    <property type="entry name" value="MoaB/Mog_dom"/>
</dbReference>
<dbReference type="InterPro" id="IPR005111">
    <property type="entry name" value="MoeA_C_domain_IV"/>
</dbReference>
<evidence type="ECO:0000259" key="8">
    <source>
        <dbReference type="SMART" id="SM00852"/>
    </source>
</evidence>
<keyword evidence="7 9" id="KW-0808">Transferase</keyword>
<dbReference type="EC" id="2.10.1.1" evidence="7"/>
<dbReference type="InterPro" id="IPR036425">
    <property type="entry name" value="MoaB/Mog-like_dom_sf"/>
</dbReference>
<dbReference type="GO" id="GO:0005829">
    <property type="term" value="C:cytosol"/>
    <property type="evidence" value="ECO:0007669"/>
    <property type="project" value="TreeGrafter"/>
</dbReference>
<comment type="function">
    <text evidence="1 7">Catalyzes the insertion of molybdate into adenylated molybdopterin with the concomitant release of AMP.</text>
</comment>
<dbReference type="Gene3D" id="2.40.340.10">
    <property type="entry name" value="MoeA, C-terminal, domain IV"/>
    <property type="match status" value="1"/>
</dbReference>
<dbReference type="AlphaFoldDB" id="A0A7C9PMF5"/>
<name>A0A7C9PMF5_9MICO</name>
<keyword evidence="7" id="KW-0479">Metal-binding</keyword>
<dbReference type="SUPFAM" id="SSF53218">
    <property type="entry name" value="Molybdenum cofactor biosynthesis proteins"/>
    <property type="match status" value="1"/>
</dbReference>
<protein>
    <recommendedName>
        <fullName evidence="7">Molybdopterin molybdenumtransferase</fullName>
        <ecNumber evidence="7">2.10.1.1</ecNumber>
    </recommendedName>
</protein>
<dbReference type="Pfam" id="PF03454">
    <property type="entry name" value="MoeA_C"/>
    <property type="match status" value="1"/>
</dbReference>
<sequence>MPSVSEYQSAIRALLSPLAAREPEWWTDPRPPAAPAPRVLAADVSNPLDLPPFDNSQMDGYAVRAAEVHPGSALAVAPHIAAGAGLARLKPGTAAPIMTGAAVPLGADAIIPIEASDPNSFLPDEPGHSVRFAGPVEPGAFVRRRSSDLAAGQMLLIAGTVLGPAHWGVLASAGVTRVPLLRRVRVLLISTGDELRAPEAPLDPATIHDANGASLTAALEEAGAEVVRAEVVRDDAVAARALLAEVLASTPVDLILSTGGVSAGAYEVVRDVFESAGVAFTSVSMQPGGPQGQGVARLDGADLPVVAFPGNPVSALVSFEMFLRPVLRGLHGLPAQRPVIRGPLVAAVESPVAKHQVRRGRLRPDGSIELVGGPGSHLLHSYAASDLLVHLPVGVHELPAGATVDAWAI</sequence>
<dbReference type="InterPro" id="IPR038987">
    <property type="entry name" value="MoeA-like"/>
</dbReference>
<accession>A0A7C9PMF5</accession>
<evidence type="ECO:0000256" key="7">
    <source>
        <dbReference type="RuleBase" id="RU365090"/>
    </source>
</evidence>
<dbReference type="InterPro" id="IPR036135">
    <property type="entry name" value="MoeA_linker/N_sf"/>
</dbReference>
<dbReference type="GO" id="GO:0046872">
    <property type="term" value="F:metal ion binding"/>
    <property type="evidence" value="ECO:0007669"/>
    <property type="project" value="UniProtKB-UniRule"/>
</dbReference>
<comment type="pathway">
    <text evidence="2 7">Cofactor biosynthesis; molybdopterin biosynthesis.</text>
</comment>
<dbReference type="UniPathway" id="UPA00344"/>
<dbReference type="Gene3D" id="3.40.980.10">
    <property type="entry name" value="MoaB/Mog-like domain"/>
    <property type="match status" value="1"/>
</dbReference>
<proteinExistence type="inferred from homology"/>
<comment type="similarity">
    <text evidence="3 7">Belongs to the MoeA family.</text>
</comment>
<evidence type="ECO:0000313" key="9">
    <source>
        <dbReference type="EMBL" id="NEM90751.1"/>
    </source>
</evidence>
<dbReference type="Gene3D" id="3.90.105.10">
    <property type="entry name" value="Molybdopterin biosynthesis moea protein, domain 2"/>
    <property type="match status" value="1"/>
</dbReference>
<dbReference type="SMART" id="SM00852">
    <property type="entry name" value="MoCF_biosynth"/>
    <property type="match status" value="1"/>
</dbReference>
<comment type="cofactor">
    <cofactor evidence="7">
        <name>Mg(2+)</name>
        <dbReference type="ChEBI" id="CHEBI:18420"/>
    </cofactor>
</comment>
<dbReference type="CDD" id="cd00887">
    <property type="entry name" value="MoeA"/>
    <property type="match status" value="1"/>
</dbReference>